<dbReference type="EMBL" id="UZAF01019702">
    <property type="protein sequence ID" value="VDO62791.1"/>
    <property type="molecule type" value="Genomic_DNA"/>
</dbReference>
<protein>
    <submittedName>
        <fullName evidence="4">G_PROTEIN_RECEP_F1_2 domain-containing protein</fullName>
    </submittedName>
</protein>
<evidence type="ECO:0000313" key="3">
    <source>
        <dbReference type="Proteomes" id="UP000268014"/>
    </source>
</evidence>
<dbReference type="WBParaSite" id="HPLM_0001700701-mRNA-1">
    <property type="protein sequence ID" value="HPLM_0001700701-mRNA-1"/>
    <property type="gene ID" value="HPLM_0001700701"/>
</dbReference>
<keyword evidence="1" id="KW-0472">Membrane</keyword>
<name>A0A0N4WYP5_HAEPC</name>
<reference evidence="4" key="1">
    <citation type="submission" date="2017-02" db="UniProtKB">
        <authorList>
            <consortium name="WormBaseParasite"/>
        </authorList>
    </citation>
    <scope>IDENTIFICATION</scope>
</reference>
<feature type="transmembrane region" description="Helical" evidence="1">
    <location>
        <begin position="32"/>
        <end position="50"/>
    </location>
</feature>
<evidence type="ECO:0000313" key="2">
    <source>
        <dbReference type="EMBL" id="VDO62791.1"/>
    </source>
</evidence>
<keyword evidence="1" id="KW-1133">Transmembrane helix</keyword>
<dbReference type="Pfam" id="PF10149">
    <property type="entry name" value="TM231"/>
    <property type="match status" value="1"/>
</dbReference>
<reference evidence="2 3" key="2">
    <citation type="submission" date="2018-11" db="EMBL/GenBank/DDBJ databases">
        <authorList>
            <consortium name="Pathogen Informatics"/>
        </authorList>
    </citation>
    <scope>NUCLEOTIDE SEQUENCE [LARGE SCALE GENOMIC DNA]</scope>
    <source>
        <strain evidence="2 3">MHpl1</strain>
    </source>
</reference>
<dbReference type="InterPro" id="IPR019306">
    <property type="entry name" value="TMEM231"/>
</dbReference>
<keyword evidence="1" id="KW-0812">Transmembrane</keyword>
<organism evidence="4">
    <name type="scientific">Haemonchus placei</name>
    <name type="common">Barber's pole worm</name>
    <dbReference type="NCBI Taxonomy" id="6290"/>
    <lineage>
        <taxon>Eukaryota</taxon>
        <taxon>Metazoa</taxon>
        <taxon>Ecdysozoa</taxon>
        <taxon>Nematoda</taxon>
        <taxon>Chromadorea</taxon>
        <taxon>Rhabditida</taxon>
        <taxon>Rhabditina</taxon>
        <taxon>Rhabditomorpha</taxon>
        <taxon>Strongyloidea</taxon>
        <taxon>Trichostrongylidae</taxon>
        <taxon>Haemonchus</taxon>
    </lineage>
</organism>
<evidence type="ECO:0000256" key="1">
    <source>
        <dbReference type="SAM" id="Phobius"/>
    </source>
</evidence>
<dbReference type="OrthoDB" id="10512250at2759"/>
<gene>
    <name evidence="2" type="ORF">HPLM_LOCUS16999</name>
</gene>
<dbReference type="AlphaFoldDB" id="A0A0N4WYP5"/>
<evidence type="ECO:0000313" key="4">
    <source>
        <dbReference type="WBParaSite" id="HPLM_0001700701-mRNA-1"/>
    </source>
</evidence>
<sequence length="79" mass="9378">MVHEVVHKEPLYRTYTASTASFAYATKLLFDFIRILLPLTIIFATHVSFIQFRKKEFCLFTTWKLKLLSELAFHSYLQC</sequence>
<keyword evidence="3" id="KW-1185">Reference proteome</keyword>
<dbReference type="Proteomes" id="UP000268014">
    <property type="component" value="Unassembled WGS sequence"/>
</dbReference>
<accession>A0A0N4WYP5</accession>
<proteinExistence type="predicted"/>